<feature type="transmembrane region" description="Helical" evidence="9">
    <location>
        <begin position="819"/>
        <end position="842"/>
    </location>
</feature>
<evidence type="ECO:0000256" key="2">
    <source>
        <dbReference type="ARBA" id="ARBA00022692"/>
    </source>
</evidence>
<evidence type="ECO:0000313" key="12">
    <source>
        <dbReference type="RefSeq" id="XP_070641363.1"/>
    </source>
</evidence>
<keyword evidence="3" id="KW-0732">Signal</keyword>
<dbReference type="RefSeq" id="XP_070641363.1">
    <property type="nucleotide sequence ID" value="XM_070785262.1"/>
</dbReference>
<feature type="region of interest" description="Disordered" evidence="8">
    <location>
        <begin position="1"/>
        <end position="70"/>
    </location>
</feature>
<comment type="subcellular location">
    <subcellularLocation>
        <location evidence="1">Membrane</location>
        <topology evidence="1">Single-pass type I membrane protein</topology>
    </subcellularLocation>
</comment>
<dbReference type="GeneID" id="139181680"/>
<accession>A0ABM4S0N7</accession>
<dbReference type="InterPro" id="IPR015321">
    <property type="entry name" value="TypeI_recpt_CBD"/>
</dbReference>
<evidence type="ECO:0000313" key="11">
    <source>
        <dbReference type="Proteomes" id="UP001652663"/>
    </source>
</evidence>
<keyword evidence="4 9" id="KW-1133">Transmembrane helix</keyword>
<dbReference type="PROSITE" id="PS50853">
    <property type="entry name" value="FN3"/>
    <property type="match status" value="2"/>
</dbReference>
<proteinExistence type="predicted"/>
<evidence type="ECO:0000256" key="6">
    <source>
        <dbReference type="ARBA" id="ARBA00023170"/>
    </source>
</evidence>
<keyword evidence="7" id="KW-0325">Glycoprotein</keyword>
<evidence type="ECO:0000256" key="3">
    <source>
        <dbReference type="ARBA" id="ARBA00022729"/>
    </source>
</evidence>
<keyword evidence="2 9" id="KW-0812">Transmembrane</keyword>
<dbReference type="InterPro" id="IPR040907">
    <property type="entry name" value="IL3Ra_N"/>
</dbReference>
<evidence type="ECO:0000256" key="7">
    <source>
        <dbReference type="ARBA" id="ARBA00023180"/>
    </source>
</evidence>
<dbReference type="InterPro" id="IPR036116">
    <property type="entry name" value="FN3_sf"/>
</dbReference>
<feature type="transmembrane region" description="Helical" evidence="9">
    <location>
        <begin position="410"/>
        <end position="431"/>
    </location>
</feature>
<dbReference type="PANTHER" id="PTHR23037:SF46">
    <property type="entry name" value="INTERLEUKIN 5 RECEPTOR SUBUNIT ALPHA"/>
    <property type="match status" value="1"/>
</dbReference>
<evidence type="ECO:0000259" key="10">
    <source>
        <dbReference type="PROSITE" id="PS50853"/>
    </source>
</evidence>
<evidence type="ECO:0000256" key="1">
    <source>
        <dbReference type="ARBA" id="ARBA00004479"/>
    </source>
</evidence>
<feature type="domain" description="Fibronectin type-III" evidence="10">
    <location>
        <begin position="305"/>
        <end position="405"/>
    </location>
</feature>
<dbReference type="SUPFAM" id="SSF49265">
    <property type="entry name" value="Fibronectin type III"/>
    <property type="match status" value="4"/>
</dbReference>
<dbReference type="PROSITE" id="PS01356">
    <property type="entry name" value="HEMATOPO_REC_S_F2"/>
    <property type="match status" value="2"/>
</dbReference>
<evidence type="ECO:0000256" key="4">
    <source>
        <dbReference type="ARBA" id="ARBA00022989"/>
    </source>
</evidence>
<gene>
    <name evidence="12" type="primary">CSF2RA</name>
</gene>
<dbReference type="Pfam" id="PF09240">
    <property type="entry name" value="IL6Ra-bind"/>
    <property type="match status" value="2"/>
</dbReference>
<keyword evidence="5 9" id="KW-0472">Membrane</keyword>
<organism evidence="11 12">
    <name type="scientific">Bos indicus</name>
    <name type="common">Zebu</name>
    <dbReference type="NCBI Taxonomy" id="9915"/>
    <lineage>
        <taxon>Eukaryota</taxon>
        <taxon>Metazoa</taxon>
        <taxon>Chordata</taxon>
        <taxon>Craniata</taxon>
        <taxon>Vertebrata</taxon>
        <taxon>Euteleostomi</taxon>
        <taxon>Mammalia</taxon>
        <taxon>Eutheria</taxon>
        <taxon>Laurasiatheria</taxon>
        <taxon>Artiodactyla</taxon>
        <taxon>Ruminantia</taxon>
        <taxon>Pecora</taxon>
        <taxon>Bovidae</taxon>
        <taxon>Bovinae</taxon>
        <taxon>Bos</taxon>
    </lineage>
</organism>
<dbReference type="InterPro" id="IPR003532">
    <property type="entry name" value="Short_hematopoietin_rcpt_2_CS"/>
</dbReference>
<dbReference type="Proteomes" id="UP001652663">
    <property type="component" value="Chromosome X"/>
</dbReference>
<dbReference type="Pfam" id="PF18611">
    <property type="entry name" value="IL3Ra_N"/>
    <property type="match status" value="2"/>
</dbReference>
<feature type="domain" description="Fibronectin type-III" evidence="10">
    <location>
        <begin position="687"/>
        <end position="785"/>
    </location>
</feature>
<name>A0ABM4S0N7_BOSIN</name>
<dbReference type="InterPro" id="IPR013783">
    <property type="entry name" value="Ig-like_fold"/>
</dbReference>
<reference evidence="12" key="1">
    <citation type="submission" date="2025-08" db="UniProtKB">
        <authorList>
            <consortium name="RefSeq"/>
        </authorList>
    </citation>
    <scope>IDENTIFICATION</scope>
    <source>
        <tissue evidence="12">Blood</tissue>
    </source>
</reference>
<evidence type="ECO:0000256" key="5">
    <source>
        <dbReference type="ARBA" id="ARBA00023136"/>
    </source>
</evidence>
<keyword evidence="6 12" id="KW-0675">Receptor</keyword>
<evidence type="ECO:0000256" key="8">
    <source>
        <dbReference type="SAM" id="MobiDB-lite"/>
    </source>
</evidence>
<dbReference type="Gene3D" id="2.60.40.10">
    <property type="entry name" value="Immunoglobulins"/>
    <property type="match status" value="4"/>
</dbReference>
<dbReference type="PANTHER" id="PTHR23037">
    <property type="entry name" value="CYTOKINE RECEPTOR"/>
    <property type="match status" value="1"/>
</dbReference>
<sequence length="928" mass="103081">MTFSTQVMGGGVETRGPAYPSSSSWQAWQGEGIEEKKTGTQLTASGRAVHGPSLSGEKERRRGGQTWKPGRRAMGNAALLRRLGSPGSLLATVVLLSVVLDSAWLLTQEQQDLPTVKPNASLNVKFDPQTTKLTWDCRENASSGECVLIHKEKGPIKKKVKDSECQCTFQDYSLHGGVTLTVEVHVNQRRLSEMLVYTNPGREGTAAQNFSCVIYDADFMNCSWAKGRAAPDDVQYFLYIRSKKRIERECPRYLKDSGTHVGCHLQDLSGLTSYNYFLVNGTSQETGIQFFDSVLLLKEIEQYNPPDNITVQCNESHCLIRWEKPRTRQPWPNREFQYQLDIQRRRDTTSGRSQLIVVFGDSGNRYNFPKPGSKAKHTVKIRTADARKAHWGAWSQPVEFGSEETGSSLVHIYVLLVLGTLVCGLTLGCLFKRFLKSHRLFPPVPQIKDKLNDNHQVDHEVQLQICSMVVLLDFVILLVLLNSARSTILGEKESPIVNLTLDSRKKILSWNSRRIVTQQTCAIVTPLDPDTSQEPQVRNDTYFCTFPNAVLHRGATLTVNATSEGQDFSHQLAFSNPGKEGSGAQDLSCIIYNVRLMNCSWTRGPAAPADVQYQLYSWTSLHGNVSECSHYVLDSAGTRVGCHFDELGEGHTTDDYFFLVNGTSSDSDIQFLDSPSVNGPSLEKYNPPANLTVQDNVSHFVIRWDAPAMRYSLSNSVLRYALDIQKMGSFSKREPVFLSRQYKNKYRLPRADVTGEHTVRMRVQHVLFQIWSEWSSTHHFASGSFPMSQFFASAGQRIGASASASVLPVNIQSVPEENFLVVLIGLVVGATVLFGMALMFLCKRFSLKKKLFPPIPRVKQELAGAFLASLEETASCGGHPPSASQDPEDIFTVEETLSLASAPAKMGGPAPAPNPYENIPSAGPLLNH</sequence>
<dbReference type="InterPro" id="IPR003961">
    <property type="entry name" value="FN3_dom"/>
</dbReference>
<protein>
    <submittedName>
        <fullName evidence="12">Granulocyte-macrophage colony-stimulating factor receptor subunit alpha isoform X1</fullName>
    </submittedName>
</protein>
<evidence type="ECO:0000256" key="9">
    <source>
        <dbReference type="SAM" id="Phobius"/>
    </source>
</evidence>
<feature type="region of interest" description="Disordered" evidence="8">
    <location>
        <begin position="902"/>
        <end position="928"/>
    </location>
</feature>
<keyword evidence="11" id="KW-1185">Reference proteome</keyword>